<dbReference type="EMBL" id="MK072507">
    <property type="protein sequence ID" value="AYV86418.1"/>
    <property type="molecule type" value="Genomic_DNA"/>
</dbReference>
<protein>
    <submittedName>
        <fullName evidence="1">Uncharacterized protein</fullName>
    </submittedName>
</protein>
<proteinExistence type="predicted"/>
<gene>
    <name evidence="1" type="ORF">Sylvanvirus1_14</name>
</gene>
<evidence type="ECO:0000313" key="1">
    <source>
        <dbReference type="EMBL" id="AYV86418.1"/>
    </source>
</evidence>
<accession>A0A3G5AH11</accession>
<reference evidence="1" key="1">
    <citation type="submission" date="2018-10" db="EMBL/GenBank/DDBJ databases">
        <title>Hidden diversity of soil giant viruses.</title>
        <authorList>
            <person name="Schulz F."/>
            <person name="Alteio L."/>
            <person name="Goudeau D."/>
            <person name="Ryan E.M."/>
            <person name="Malmstrom R.R."/>
            <person name="Blanchard J."/>
            <person name="Woyke T."/>
        </authorList>
    </citation>
    <scope>NUCLEOTIDE SEQUENCE</scope>
    <source>
        <strain evidence="1">SYV1</strain>
    </source>
</reference>
<sequence length="340" mass="39354">MNISPLNELPLNDPPLNDVNGHPPVQAAACISLIPGYIFHSAIGDPYLYRVALNGESTLQCAEPSYATLKPLPLFICYFRSLCKWMLRLLDDPSEHTQTRSRLTTPSSSMRAASSFRLLLQHAIESKGEIEEVWRLTNIMYLCLLCWNPVIREFHTFDHMGPLSHLLQYNSDVLYPGNLMDHWNTILESLRRRSDDLSIDICSDWSPSLRHAKLYFSTTLRDLSVSIQQDGQLQVKFDAPKHSFISDWISRLIKGSWITHSYVIQLWNQLQPHGQVQAQWIEHWLCQSMHWAPPLCELLNPLKDYEVVHDENTWTSCHTMRLSSFEARTLLTIVDSYHRK</sequence>
<organism evidence="1">
    <name type="scientific">Sylvanvirus sp</name>
    <dbReference type="NCBI Taxonomy" id="2487774"/>
    <lineage>
        <taxon>Viruses</taxon>
    </lineage>
</organism>
<name>A0A3G5AH11_9VIRU</name>